<dbReference type="EMBL" id="BBYR01000029">
    <property type="protein sequence ID" value="GAP35863.1"/>
    <property type="molecule type" value="Genomic_DNA"/>
</dbReference>
<dbReference type="AlphaFoldDB" id="A0A0K8NZR1"/>
<protein>
    <recommendedName>
        <fullName evidence="4">Serine aminopeptidase S33 domain-containing protein</fullName>
    </recommendedName>
</protein>
<dbReference type="STRING" id="1547922.ISF6_1636"/>
<dbReference type="Proteomes" id="UP000037660">
    <property type="component" value="Unassembled WGS sequence"/>
</dbReference>
<dbReference type="InterPro" id="IPR029058">
    <property type="entry name" value="AB_hydrolase_fold"/>
</dbReference>
<reference evidence="2 3" key="2">
    <citation type="journal article" date="2016" name="Science">
        <title>A bacterium that degrades and assimilates poly(ethylene terephthalate).</title>
        <authorList>
            <person name="Yoshida S."/>
            <person name="Hiraga K."/>
            <person name="Takehana T."/>
            <person name="Taniguchi I."/>
            <person name="Yamaji H."/>
            <person name="Maeda Y."/>
            <person name="Toyohara K."/>
            <person name="Miyamoto K."/>
            <person name="Kimura Y."/>
            <person name="Oda K."/>
        </authorList>
    </citation>
    <scope>NUCLEOTIDE SEQUENCE [LARGE SCALE GENOMIC DNA]</scope>
    <source>
        <strain evidence="3">NBRC 110686 / TISTR 2288 / 201-F6</strain>
    </source>
</reference>
<dbReference type="Gene3D" id="3.40.50.1820">
    <property type="entry name" value="alpha/beta hydrolase"/>
    <property type="match status" value="2"/>
</dbReference>
<evidence type="ECO:0000313" key="3">
    <source>
        <dbReference type="Proteomes" id="UP000037660"/>
    </source>
</evidence>
<feature type="compositionally biased region" description="Pro residues" evidence="1">
    <location>
        <begin position="10"/>
        <end position="25"/>
    </location>
</feature>
<proteinExistence type="predicted"/>
<feature type="compositionally biased region" description="Low complexity" evidence="1">
    <location>
        <begin position="26"/>
        <end position="39"/>
    </location>
</feature>
<dbReference type="OrthoDB" id="5379975at2"/>
<accession>A0A0K8NZR1</accession>
<organism evidence="2 3">
    <name type="scientific">Piscinibacter sakaiensis</name>
    <name type="common">Ideonella sakaiensis</name>
    <dbReference type="NCBI Taxonomy" id="1547922"/>
    <lineage>
        <taxon>Bacteria</taxon>
        <taxon>Pseudomonadati</taxon>
        <taxon>Pseudomonadota</taxon>
        <taxon>Betaproteobacteria</taxon>
        <taxon>Burkholderiales</taxon>
        <taxon>Sphaerotilaceae</taxon>
        <taxon>Piscinibacter</taxon>
    </lineage>
</organism>
<reference evidence="3" key="1">
    <citation type="submission" date="2015-07" db="EMBL/GenBank/DDBJ databases">
        <title>Discovery of a poly(ethylene terephthalate assimilation.</title>
        <authorList>
            <person name="Yoshida S."/>
            <person name="Hiraga K."/>
            <person name="Takehana T."/>
            <person name="Taniguchi I."/>
            <person name="Yamaji H."/>
            <person name="Maeda Y."/>
            <person name="Toyohara K."/>
            <person name="Miyamoto K."/>
            <person name="Kimura Y."/>
            <person name="Oda K."/>
        </authorList>
    </citation>
    <scope>NUCLEOTIDE SEQUENCE [LARGE SCALE GENOMIC DNA]</scope>
    <source>
        <strain evidence="3">NBRC 110686 / TISTR 2288 / 201-F6</strain>
    </source>
</reference>
<dbReference type="RefSeq" id="WP_054019895.1">
    <property type="nucleotide sequence ID" value="NZ_BBYR01000029.1"/>
</dbReference>
<name>A0A0K8NZR1_PISS1</name>
<keyword evidence="3" id="KW-1185">Reference proteome</keyword>
<evidence type="ECO:0000256" key="1">
    <source>
        <dbReference type="SAM" id="MobiDB-lite"/>
    </source>
</evidence>
<evidence type="ECO:0000313" key="2">
    <source>
        <dbReference type="EMBL" id="GAP35863.1"/>
    </source>
</evidence>
<comment type="caution">
    <text evidence="2">The sequence shown here is derived from an EMBL/GenBank/DDBJ whole genome shotgun (WGS) entry which is preliminary data.</text>
</comment>
<sequence length="682" mass="68630">MSATPVDPRAAPPPGAAVPAPPPGAARPGAEAPAAALAAEPPPPLPLQLELPDGGALFGHWHRPADPQRPARGALLLVPPLGHEDLALYAGLAAFARAATRQQLAVLRIDLPGAGDASDLPDGADATAWRAACDAAIDTALAALHAAAGGAPLGLLGVRAGACLAAQAALRHPLALLVGLLPVADGRQWLRECRLLDGRAHGAAAVVADPAEGLDLGGLAFPPGAADALLALGWPAEAPPGLGRLLVAERAGLPTPGLERALARWPAGRVERRALAGLDRWLAVAHHAVADPAALDGLAAAAAQALAAAGAGEAPVAACPPGAVTGGLGLTGPRGAVVHERPWHLGAGGRLAGVLATPADGRLPRAAWLTLSSGAERRCGANRLWTRLARERAAAGDWVLRLDLAGLGDSAPRRPGARGDPYDPQAVADIAEAVAALRAALAEALAPEADAAAAAAGAAASPDASGAAPVGLGPGPGPGTTVPPVGLVGLCSGAYQVWRAAVAGLPVERVALVNPLAFHWTPGRPIDAPPLAGLQVDAVQQAVAAGALRALRDPARWRKLLRGEANLAVILRALAGAARQRLRRPWRALRRAVGRPAPQDLRAELAGVLRRGPRPAFVFSPGDPGRAILAAEGGGLLVRALADGRAVQLEVPGADHGFSRLAARQALLARLGRWMDGPEAAR</sequence>
<gene>
    <name evidence="2" type="ORF">ISF6_1636</name>
</gene>
<dbReference type="SUPFAM" id="SSF53474">
    <property type="entry name" value="alpha/beta-Hydrolases"/>
    <property type="match status" value="2"/>
</dbReference>
<feature type="region of interest" description="Disordered" evidence="1">
    <location>
        <begin position="1"/>
        <end position="49"/>
    </location>
</feature>
<evidence type="ECO:0008006" key="4">
    <source>
        <dbReference type="Google" id="ProtNLM"/>
    </source>
</evidence>